<keyword evidence="3" id="KW-1185">Reference proteome</keyword>
<dbReference type="AlphaFoldDB" id="A0A822YYK2"/>
<keyword evidence="1" id="KW-0472">Membrane</keyword>
<organism evidence="2 3">
    <name type="scientific">Nelumbo nucifera</name>
    <name type="common">Sacred lotus</name>
    <dbReference type="NCBI Taxonomy" id="4432"/>
    <lineage>
        <taxon>Eukaryota</taxon>
        <taxon>Viridiplantae</taxon>
        <taxon>Streptophyta</taxon>
        <taxon>Embryophyta</taxon>
        <taxon>Tracheophyta</taxon>
        <taxon>Spermatophyta</taxon>
        <taxon>Magnoliopsida</taxon>
        <taxon>Proteales</taxon>
        <taxon>Nelumbonaceae</taxon>
        <taxon>Nelumbo</taxon>
    </lineage>
</organism>
<feature type="transmembrane region" description="Helical" evidence="1">
    <location>
        <begin position="33"/>
        <end position="53"/>
    </location>
</feature>
<gene>
    <name evidence="2" type="ORF">HUJ06_008258</name>
</gene>
<comment type="caution">
    <text evidence="2">The sequence shown here is derived from an EMBL/GenBank/DDBJ whole genome shotgun (WGS) entry which is preliminary data.</text>
</comment>
<reference evidence="2 3" key="1">
    <citation type="journal article" date="2020" name="Mol. Biol. Evol.">
        <title>Distinct Expression and Methylation Patterns for Genes with Different Fates following a Single Whole-Genome Duplication in Flowering Plants.</title>
        <authorList>
            <person name="Shi T."/>
            <person name="Rahmani R.S."/>
            <person name="Gugger P.F."/>
            <person name="Wang M."/>
            <person name="Li H."/>
            <person name="Zhang Y."/>
            <person name="Li Z."/>
            <person name="Wang Q."/>
            <person name="Van de Peer Y."/>
            <person name="Marchal K."/>
            <person name="Chen J."/>
        </authorList>
    </citation>
    <scope>NUCLEOTIDE SEQUENCE [LARGE SCALE GENOMIC DNA]</scope>
    <source>
        <tissue evidence="2">Leaf</tissue>
    </source>
</reference>
<name>A0A822YYK2_NELNU</name>
<keyword evidence="1" id="KW-0812">Transmembrane</keyword>
<protein>
    <submittedName>
        <fullName evidence="2">Uncharacterized protein</fullName>
    </submittedName>
</protein>
<dbReference type="Proteomes" id="UP000607653">
    <property type="component" value="Unassembled WGS sequence"/>
</dbReference>
<accession>A0A822YYK2</accession>
<evidence type="ECO:0000313" key="2">
    <source>
        <dbReference type="EMBL" id="DAD37617.1"/>
    </source>
</evidence>
<dbReference type="EMBL" id="DUZY01000004">
    <property type="protein sequence ID" value="DAD37617.1"/>
    <property type="molecule type" value="Genomic_DNA"/>
</dbReference>
<keyword evidence="1" id="KW-1133">Transmembrane helix</keyword>
<sequence>MGSYASSQKPDNVQGLSLSLSVFICFRGGPIDWLFVFFNLHALLLLNKFFIFFPVSPINYLDEFCFFTSYFLFWLKYMPMCLCTFFFLCLNYVSIYL</sequence>
<proteinExistence type="predicted"/>
<evidence type="ECO:0000313" key="3">
    <source>
        <dbReference type="Proteomes" id="UP000607653"/>
    </source>
</evidence>
<evidence type="ECO:0000256" key="1">
    <source>
        <dbReference type="SAM" id="Phobius"/>
    </source>
</evidence>
<feature type="transmembrane region" description="Helical" evidence="1">
    <location>
        <begin position="73"/>
        <end position="93"/>
    </location>
</feature>